<protein>
    <submittedName>
        <fullName evidence="2">Methyltransferase type 11</fullName>
    </submittedName>
</protein>
<name>A0A0L8M4Q5_STRVG</name>
<dbReference type="Proteomes" id="UP000037084">
    <property type="component" value="Unassembled WGS sequence"/>
</dbReference>
<evidence type="ECO:0000256" key="1">
    <source>
        <dbReference type="SAM" id="MobiDB-lite"/>
    </source>
</evidence>
<dbReference type="PANTHER" id="PTHR43464">
    <property type="entry name" value="METHYLTRANSFERASE"/>
    <property type="match status" value="1"/>
</dbReference>
<dbReference type="PATRIC" id="fig|1961.12.peg.6928"/>
<dbReference type="PANTHER" id="PTHR43464:SF23">
    <property type="entry name" value="JUVENILE HORMONE ACID O-METHYLTRANSFERASE"/>
    <property type="match status" value="1"/>
</dbReference>
<feature type="region of interest" description="Disordered" evidence="1">
    <location>
        <begin position="1"/>
        <end position="24"/>
    </location>
</feature>
<dbReference type="GO" id="GO:0032259">
    <property type="term" value="P:methylation"/>
    <property type="evidence" value="ECO:0007669"/>
    <property type="project" value="UniProtKB-KW"/>
</dbReference>
<proteinExistence type="predicted"/>
<dbReference type="GO" id="GO:0010420">
    <property type="term" value="F:polyprenyldihydroxybenzoate methyltransferase activity"/>
    <property type="evidence" value="ECO:0007669"/>
    <property type="project" value="TreeGrafter"/>
</dbReference>
<keyword evidence="2" id="KW-0808">Transferase</keyword>
<dbReference type="EMBL" id="LGUV01000365">
    <property type="protein sequence ID" value="KOG45417.1"/>
    <property type="molecule type" value="Genomic_DNA"/>
</dbReference>
<dbReference type="InterPro" id="IPR029063">
    <property type="entry name" value="SAM-dependent_MTases_sf"/>
</dbReference>
<dbReference type="AlphaFoldDB" id="A0A0L8M4Q5"/>
<organism evidence="2 3">
    <name type="scientific">Streptomyces virginiae</name>
    <name type="common">Streptomyces cinnamonensis</name>
    <dbReference type="NCBI Taxonomy" id="1961"/>
    <lineage>
        <taxon>Bacteria</taxon>
        <taxon>Bacillati</taxon>
        <taxon>Actinomycetota</taxon>
        <taxon>Actinomycetes</taxon>
        <taxon>Kitasatosporales</taxon>
        <taxon>Streptomycetaceae</taxon>
        <taxon>Streptomyces</taxon>
    </lineage>
</organism>
<evidence type="ECO:0000313" key="2">
    <source>
        <dbReference type="EMBL" id="KOG45417.1"/>
    </source>
</evidence>
<dbReference type="RefSeq" id="WP_037860997.1">
    <property type="nucleotide sequence ID" value="NZ_LGUV01000365.1"/>
</dbReference>
<dbReference type="Pfam" id="PF13489">
    <property type="entry name" value="Methyltransf_23"/>
    <property type="match status" value="1"/>
</dbReference>
<sequence length="214" mass="23219">MSESPATPGAPSSGTPSAPSTATSDYTQRLARLEQSGIKRFVPTQAPYRWNLQRLQLGRVLDVGCGLGRNLLNCGPDSVGVDHNPHSVQTCRERGLNAYTPDELAAAPDCGPGSFDSMLIAHVLEHIDEETAASLLEQYLPLVRPGGSVVMITPQELGYRTDATHIRWVGFEEMRSHAGKAGIAVRRTYSFPFPRPMGKVFPYNEFVLVGTVPA</sequence>
<dbReference type="SUPFAM" id="SSF53335">
    <property type="entry name" value="S-adenosyl-L-methionine-dependent methyltransferases"/>
    <property type="match status" value="1"/>
</dbReference>
<dbReference type="Gene3D" id="3.40.50.150">
    <property type="entry name" value="Vaccinia Virus protein VP39"/>
    <property type="match status" value="1"/>
</dbReference>
<comment type="caution">
    <text evidence="2">The sequence shown here is derived from an EMBL/GenBank/DDBJ whole genome shotgun (WGS) entry which is preliminary data.</text>
</comment>
<gene>
    <name evidence="2" type="ORF">ADK75_31245</name>
</gene>
<dbReference type="OrthoDB" id="6064711at2"/>
<keyword evidence="2" id="KW-0489">Methyltransferase</keyword>
<evidence type="ECO:0000313" key="3">
    <source>
        <dbReference type="Proteomes" id="UP000037084"/>
    </source>
</evidence>
<reference evidence="3" key="1">
    <citation type="submission" date="2015-07" db="EMBL/GenBank/DDBJ databases">
        <authorList>
            <consortium name="Consortium for Microbial Forensics and Genomics (microFORGE)"/>
            <person name="Knight B.M."/>
            <person name="Roberts D.P."/>
            <person name="Lin D."/>
            <person name="Hari K."/>
            <person name="Fletcher J."/>
            <person name="Melcher U."/>
            <person name="Blagden T."/>
            <person name="Winegar R.A."/>
        </authorList>
    </citation>
    <scope>NUCLEOTIDE SEQUENCE [LARGE SCALE GENOMIC DNA]</scope>
    <source>
        <strain evidence="3">NRRL B-1447</strain>
    </source>
</reference>
<dbReference type="CDD" id="cd02440">
    <property type="entry name" value="AdoMet_MTases"/>
    <property type="match status" value="1"/>
</dbReference>
<accession>A0A0L8M4Q5</accession>